<keyword evidence="10" id="KW-1185">Reference proteome</keyword>
<feature type="transmembrane region" description="Helical" evidence="8">
    <location>
        <begin position="321"/>
        <end position="343"/>
    </location>
</feature>
<dbReference type="NCBIfam" id="TIGR00820">
    <property type="entry name" value="zip"/>
    <property type="match status" value="1"/>
</dbReference>
<dbReference type="EMBL" id="JAHMUF010000002">
    <property type="protein sequence ID" value="KAG7195812.1"/>
    <property type="molecule type" value="Genomic_DNA"/>
</dbReference>
<comment type="subcellular location">
    <subcellularLocation>
        <location evidence="1 8">Membrane</location>
        <topology evidence="1 8">Multi-pass membrane protein</topology>
    </subcellularLocation>
</comment>
<evidence type="ECO:0000256" key="3">
    <source>
        <dbReference type="ARBA" id="ARBA00022448"/>
    </source>
</evidence>
<keyword evidence="7 8" id="KW-0472">Membrane</keyword>
<dbReference type="RefSeq" id="XP_043051357.1">
    <property type="nucleotide sequence ID" value="XM_043192969.1"/>
</dbReference>
<evidence type="ECO:0000256" key="4">
    <source>
        <dbReference type="ARBA" id="ARBA00022692"/>
    </source>
</evidence>
<dbReference type="GeneID" id="66115571"/>
<keyword evidence="5 8" id="KW-1133">Transmembrane helix</keyword>
<name>A0A9P8AKE3_9ASCO</name>
<feature type="transmembrane region" description="Helical" evidence="8">
    <location>
        <begin position="106"/>
        <end position="126"/>
    </location>
</feature>
<dbReference type="Proteomes" id="UP000790833">
    <property type="component" value="Unassembled WGS sequence"/>
</dbReference>
<dbReference type="GO" id="GO:0000007">
    <property type="term" value="F:low-affinity zinc ion transmembrane transporter activity"/>
    <property type="evidence" value="ECO:0007669"/>
    <property type="project" value="TreeGrafter"/>
</dbReference>
<comment type="similarity">
    <text evidence="2 8">Belongs to the ZIP transporter (TC 2.A.5) family.</text>
</comment>
<organism evidence="9 10">
    <name type="scientific">Scheffersomyces spartinae</name>
    <dbReference type="NCBI Taxonomy" id="45513"/>
    <lineage>
        <taxon>Eukaryota</taxon>
        <taxon>Fungi</taxon>
        <taxon>Dikarya</taxon>
        <taxon>Ascomycota</taxon>
        <taxon>Saccharomycotina</taxon>
        <taxon>Pichiomycetes</taxon>
        <taxon>Debaryomycetaceae</taxon>
        <taxon>Scheffersomyces</taxon>
    </lineage>
</organism>
<dbReference type="Pfam" id="PF02535">
    <property type="entry name" value="Zip"/>
    <property type="match status" value="1"/>
</dbReference>
<accession>A0A9P8AKE3</accession>
<keyword evidence="6 8" id="KW-0406">Ion transport</keyword>
<evidence type="ECO:0000313" key="9">
    <source>
        <dbReference type="EMBL" id="KAG7195812.1"/>
    </source>
</evidence>
<gene>
    <name evidence="9" type="ORF">KQ657_002197</name>
</gene>
<evidence type="ECO:0000256" key="2">
    <source>
        <dbReference type="ARBA" id="ARBA00006939"/>
    </source>
</evidence>
<dbReference type="PANTHER" id="PTHR11040:SF69">
    <property type="entry name" value="ZINC-REGULATED TRANSPORTER 2"/>
    <property type="match status" value="1"/>
</dbReference>
<dbReference type="InterPro" id="IPR003689">
    <property type="entry name" value="ZIP"/>
</dbReference>
<comment type="caution">
    <text evidence="9">The sequence shown here is derived from an EMBL/GenBank/DDBJ whole genome shotgun (WGS) entry which is preliminary data.</text>
</comment>
<keyword evidence="4 8" id="KW-0812">Transmembrane</keyword>
<evidence type="ECO:0000256" key="8">
    <source>
        <dbReference type="RuleBase" id="RU362088"/>
    </source>
</evidence>
<feature type="transmembrane region" description="Helical" evidence="8">
    <location>
        <begin position="287"/>
        <end position="309"/>
    </location>
</feature>
<dbReference type="OrthoDB" id="448280at2759"/>
<evidence type="ECO:0000256" key="1">
    <source>
        <dbReference type="ARBA" id="ARBA00004141"/>
    </source>
</evidence>
<dbReference type="GO" id="GO:0071578">
    <property type="term" value="P:zinc ion import across plasma membrane"/>
    <property type="evidence" value="ECO:0007669"/>
    <property type="project" value="TreeGrafter"/>
</dbReference>
<feature type="transmembrane region" description="Helical" evidence="8">
    <location>
        <begin position="225"/>
        <end position="248"/>
    </location>
</feature>
<feature type="transmembrane region" description="Helical" evidence="8">
    <location>
        <begin position="364"/>
        <end position="383"/>
    </location>
</feature>
<dbReference type="InterPro" id="IPR004698">
    <property type="entry name" value="Zn/Fe_permease_fun/pln"/>
</dbReference>
<evidence type="ECO:0000256" key="6">
    <source>
        <dbReference type="ARBA" id="ARBA00023065"/>
    </source>
</evidence>
<dbReference type="GO" id="GO:0005886">
    <property type="term" value="C:plasma membrane"/>
    <property type="evidence" value="ECO:0007669"/>
    <property type="project" value="TreeGrafter"/>
</dbReference>
<keyword evidence="3 8" id="KW-0813">Transport</keyword>
<feature type="transmembrane region" description="Helical" evidence="8">
    <location>
        <begin position="63"/>
        <end position="86"/>
    </location>
</feature>
<evidence type="ECO:0000313" key="10">
    <source>
        <dbReference type="Proteomes" id="UP000790833"/>
    </source>
</evidence>
<proteinExistence type="inferred from homology"/>
<feature type="transmembrane region" description="Helical" evidence="8">
    <location>
        <begin position="32"/>
        <end position="51"/>
    </location>
</feature>
<evidence type="ECO:0000256" key="7">
    <source>
        <dbReference type="ARBA" id="ARBA00023136"/>
    </source>
</evidence>
<dbReference type="AlphaFoldDB" id="A0A9P8AKE3"/>
<comment type="caution">
    <text evidence="8">Lacks conserved residue(s) required for the propagation of feature annotation.</text>
</comment>
<dbReference type="PANTHER" id="PTHR11040">
    <property type="entry name" value="ZINC/IRON TRANSPORTER"/>
    <property type="match status" value="1"/>
</dbReference>
<evidence type="ECO:0000256" key="5">
    <source>
        <dbReference type="ARBA" id="ARBA00022989"/>
    </source>
</evidence>
<reference evidence="9" key="1">
    <citation type="submission" date="2021-03" db="EMBL/GenBank/DDBJ databases">
        <authorList>
            <person name="Palmer J.M."/>
        </authorList>
    </citation>
    <scope>NUCLEOTIDE SEQUENCE</scope>
    <source>
        <strain evidence="9">ARV_011</strain>
    </source>
</reference>
<sequence>MSDIISSFVELYSREDVCEPDNHYDGRMGARISAIFVILVTSAFGSFFPMLSSKYSFIRMPSWCFFTAKYFGSGVILATAFVHLLGPAAESLSSECLGAPFTTYPWAFGIALMSLCLLFFVELIAYRYVEWNTAKYSGEGEENGVHSHSHFGDQSVYLKKAKEVEAEEEVETSSEKLQTLEKFKDQQQQEQRYPSHFSHAAEHQDPEVIGTPANDLEKEQYFGQVINVLVLEFGVLFHSVFIGLSLAVAGEEFVSLYIVLVFHQMFEGLGIGTRVATTAWPKSKRWIAWSLCVMYSLTTPIAIAIGLGVRKTYPPGSRRSLIVSGVFDALSAGVLLYAGLVELMAHEFLFSNEFKGPGGFKKMIFAFIILCFGAGIMALLGRWA</sequence>
<protein>
    <submittedName>
        <fullName evidence="9">Uncharacterized protein</fullName>
    </submittedName>
</protein>